<evidence type="ECO:0000313" key="2">
    <source>
        <dbReference type="EMBL" id="KAJ4353909.1"/>
    </source>
</evidence>
<dbReference type="AlphaFoldDB" id="A0A9W8XM18"/>
<feature type="region of interest" description="Disordered" evidence="1">
    <location>
        <begin position="464"/>
        <end position="539"/>
    </location>
</feature>
<gene>
    <name evidence="2" type="ORF">N0V89_005640</name>
</gene>
<dbReference type="GeneID" id="80909170"/>
<feature type="compositionally biased region" description="Acidic residues" evidence="1">
    <location>
        <begin position="503"/>
        <end position="515"/>
    </location>
</feature>
<sequence>MAQPQAPAIYRLPPELLLQIAGHLRAETASDLVHLRNLCLVSKKLLPVAQEQLYANAELPNACGCHPTVNSAVQLLRTLLERPELAPHVKSLRFSVVRRNVGRLYQDEYPKKNLDLPALRDLCAVQLHKLGYGEGHPWSASLGNNVESAYAGLLLCVLPNLTKLQYTVKELHRGCGVADPNPAFFGTCSLPAILTATLQTTLQELCTSDLTFLRSVAFDSLNVLNITSITVQTLLQLNGPNTFRGTAQLSELCIGLSVYLLDKDCITDVQVSFRDLIDALGCHKLSTLKVKLEHENYCILHNPTFDVQLLVDQLSSLHSTLKVLEIDLDPLEEADEWDFIVMRCKNMGSSMNSFTNMEWLKIPQAFLFANLESEHKVMPQDLPKKLQRLEVVSPDLAIIPWAKHIPDVSEELEDLREIFLHCRDEVNTPASIFSKKVKPVWSELLFSCGVACYIVDLTSKTTKSLPSLYEDDPGESDDEDDDWDDGNDEEGEDEESVNKRDTEDYDDESDEDMPDLEPFGAANELDDDTIPSVTIDDMD</sequence>
<organism evidence="2 3">
    <name type="scientific">Didymosphaeria variabile</name>
    <dbReference type="NCBI Taxonomy" id="1932322"/>
    <lineage>
        <taxon>Eukaryota</taxon>
        <taxon>Fungi</taxon>
        <taxon>Dikarya</taxon>
        <taxon>Ascomycota</taxon>
        <taxon>Pezizomycotina</taxon>
        <taxon>Dothideomycetes</taxon>
        <taxon>Pleosporomycetidae</taxon>
        <taxon>Pleosporales</taxon>
        <taxon>Massarineae</taxon>
        <taxon>Didymosphaeriaceae</taxon>
        <taxon>Didymosphaeria</taxon>
    </lineage>
</organism>
<dbReference type="OrthoDB" id="3750626at2759"/>
<name>A0A9W8XM18_9PLEO</name>
<keyword evidence="3" id="KW-1185">Reference proteome</keyword>
<evidence type="ECO:0000313" key="3">
    <source>
        <dbReference type="Proteomes" id="UP001140513"/>
    </source>
</evidence>
<evidence type="ECO:0008006" key="4">
    <source>
        <dbReference type="Google" id="ProtNLM"/>
    </source>
</evidence>
<evidence type="ECO:0000256" key="1">
    <source>
        <dbReference type="SAM" id="MobiDB-lite"/>
    </source>
</evidence>
<proteinExistence type="predicted"/>
<comment type="caution">
    <text evidence="2">The sequence shown here is derived from an EMBL/GenBank/DDBJ whole genome shotgun (WGS) entry which is preliminary data.</text>
</comment>
<dbReference type="EMBL" id="JAPEUX010000004">
    <property type="protein sequence ID" value="KAJ4353909.1"/>
    <property type="molecule type" value="Genomic_DNA"/>
</dbReference>
<accession>A0A9W8XM18</accession>
<dbReference type="Proteomes" id="UP001140513">
    <property type="component" value="Unassembled WGS sequence"/>
</dbReference>
<dbReference type="RefSeq" id="XP_056071683.1">
    <property type="nucleotide sequence ID" value="XM_056214416.1"/>
</dbReference>
<reference evidence="2" key="1">
    <citation type="submission" date="2022-10" db="EMBL/GenBank/DDBJ databases">
        <title>Tapping the CABI collections for fungal endophytes: first genome assemblies for Collariella, Neodidymelliopsis, Ascochyta clinopodiicola, Didymella pomorum, Didymosphaeria variabile, Neocosmospora piperis and Neocucurbitaria cava.</title>
        <authorList>
            <person name="Hill R."/>
        </authorList>
    </citation>
    <scope>NUCLEOTIDE SEQUENCE</scope>
    <source>
        <strain evidence="2">IMI 356815</strain>
    </source>
</reference>
<protein>
    <recommendedName>
        <fullName evidence="4">F-box domain-containing protein</fullName>
    </recommendedName>
</protein>
<feature type="compositionally biased region" description="Acidic residues" evidence="1">
    <location>
        <begin position="469"/>
        <end position="495"/>
    </location>
</feature>